<organism evidence="1 2">
    <name type="scientific">Rubus argutus</name>
    <name type="common">Southern blackberry</name>
    <dbReference type="NCBI Taxonomy" id="59490"/>
    <lineage>
        <taxon>Eukaryota</taxon>
        <taxon>Viridiplantae</taxon>
        <taxon>Streptophyta</taxon>
        <taxon>Embryophyta</taxon>
        <taxon>Tracheophyta</taxon>
        <taxon>Spermatophyta</taxon>
        <taxon>Magnoliopsida</taxon>
        <taxon>eudicotyledons</taxon>
        <taxon>Gunneridae</taxon>
        <taxon>Pentapetalae</taxon>
        <taxon>rosids</taxon>
        <taxon>fabids</taxon>
        <taxon>Rosales</taxon>
        <taxon>Rosaceae</taxon>
        <taxon>Rosoideae</taxon>
        <taxon>Rosoideae incertae sedis</taxon>
        <taxon>Rubus</taxon>
    </lineage>
</organism>
<dbReference type="PANTHER" id="PTHR31170">
    <property type="entry name" value="BNAC04G53230D PROTEIN"/>
    <property type="match status" value="1"/>
</dbReference>
<dbReference type="Pfam" id="PF03140">
    <property type="entry name" value="DUF247"/>
    <property type="match status" value="1"/>
</dbReference>
<dbReference type="EMBL" id="JBEDUW010000004">
    <property type="protein sequence ID" value="KAK9930997.1"/>
    <property type="molecule type" value="Genomic_DNA"/>
</dbReference>
<reference evidence="1 2" key="1">
    <citation type="journal article" date="2023" name="G3 (Bethesda)">
        <title>A chromosome-length genome assembly and annotation of blackberry (Rubus argutus, cv. 'Hillquist').</title>
        <authorList>
            <person name="Bruna T."/>
            <person name="Aryal R."/>
            <person name="Dudchenko O."/>
            <person name="Sargent D.J."/>
            <person name="Mead D."/>
            <person name="Buti M."/>
            <person name="Cavallini A."/>
            <person name="Hytonen T."/>
            <person name="Andres J."/>
            <person name="Pham M."/>
            <person name="Weisz D."/>
            <person name="Mascagni F."/>
            <person name="Usai G."/>
            <person name="Natali L."/>
            <person name="Bassil N."/>
            <person name="Fernandez G.E."/>
            <person name="Lomsadze A."/>
            <person name="Armour M."/>
            <person name="Olukolu B."/>
            <person name="Poorten T."/>
            <person name="Britton C."/>
            <person name="Davik J."/>
            <person name="Ashrafi H."/>
            <person name="Aiden E.L."/>
            <person name="Borodovsky M."/>
            <person name="Worthington M."/>
        </authorList>
    </citation>
    <scope>NUCLEOTIDE SEQUENCE [LARGE SCALE GENOMIC DNA]</scope>
    <source>
        <strain evidence="1">PI 553951</strain>
    </source>
</reference>
<evidence type="ECO:0000313" key="2">
    <source>
        <dbReference type="Proteomes" id="UP001457282"/>
    </source>
</evidence>
<dbReference type="Proteomes" id="UP001457282">
    <property type="component" value="Unassembled WGS sequence"/>
</dbReference>
<gene>
    <name evidence="1" type="ORF">M0R45_018297</name>
</gene>
<keyword evidence="2" id="KW-1185">Reference proteome</keyword>
<dbReference type="PANTHER" id="PTHR31170:SF17">
    <property type="match status" value="1"/>
</dbReference>
<name>A0AAW1X1Z6_RUBAR</name>
<proteinExistence type="predicted"/>
<dbReference type="AlphaFoldDB" id="A0AAW1X1Z6"/>
<accession>A0AAW1X1Z6</accession>
<comment type="caution">
    <text evidence="1">The sequence shown here is derived from an EMBL/GenBank/DDBJ whole genome shotgun (WGS) entry which is preliminary data.</text>
</comment>
<protein>
    <submittedName>
        <fullName evidence="1">Uncharacterized protein</fullName>
    </submittedName>
</protein>
<sequence length="504" mass="58828">MEDGMEINVEALQNNIGAKLQCDSPLSAKCCIFRVPQVIRRQNPKAYQPDVVAIGPFHDRGSKHFQPLENVKRWYLRNLLLRKNITLETLIQGIDIIEFEKHARDFYAEPLDHLNKSDFIEMMILDGFFIIELFRKLLFCEDIGIHDPIFNMDCMFQYICHDLVLLENQLPWFVLNTLYTLTKDLVDCSLKKLLLVIFYSEPQLGLNCKRFIDHNTIFLDIDFDDDRDHDDKILHILDLIRTSSVFQFKDDQFQQSFYGPNTQLKLHPTTTLSDVASDSDSTVNIELEDRVYNNFRQPFYGLKTQFMHPASTLSEAGVVFRMGSDDRNSIMNIEFEDGVFTIPPLAIGELTESLFRNLIAFEQCYHGCSHKITSYVVLMDNLIASQKDMNLFCEKNIITNWRSAELDAYQFFNKLYNDTSLKEFLYDGLCYQVNEHYQVVQDKRLRKMKRELRTAAQLKRDYLTWNITSTSLWKVTSLIAASVLLGVTIVQAIYAIKQYNYSPR</sequence>
<evidence type="ECO:0000313" key="1">
    <source>
        <dbReference type="EMBL" id="KAK9930997.1"/>
    </source>
</evidence>
<dbReference type="InterPro" id="IPR004158">
    <property type="entry name" value="DUF247_pln"/>
</dbReference>